<sequence>MPVYRRNHSREEKNVMSEKKLRKRAEKADLQENGLKETAPQERVPEEHVPEELVAEDFVQEELQIRLPGCTLDAHALVRERVAHILSLGQEPSPSPYNAARLPGFLASCLNPVYLEENHLKETNQQDLSREEQPGEELQGVHPEAPAGTASSSSDPAPLLNPAPLFNPALSAEQLEAACREYIRCCTAQLMRYAEPADELVVESLTSLGAPLTLHYLLTGHIPDEHTWEHGEPDTQLSDFLHSVGTPAEGESALFCSANGYYTPGEHQMSRDKFDKALATRRLRWNRRMERTLNAEAHMAATCGAWLVTPADPLWPPQLNDLGPARPYGLWCRGDSRHLLDVASAPSVALVGSRDPSIYGTEATTHLAAELARRGYTVISGGAMGIDIAAHRAALTQQSSDLPTIAFMAGGLDRLYPAQNSDALNMIVDRGLIMSEVSVGNTPTRWRFLERNRLIAALARHTIVVEARWRSGALNTARHAMEIGRTLWAVPGQINSPNSVGTNRLLRDGLAQTLTEAADILEYDAAAGFELGTEHESEWDQAASSSALDELTERQGRVWDDLSPRSYRGVDEIAAALGLSARDVMADLFHLGRCGLAESSGTSWRKVRPAVAA</sequence>
<evidence type="ECO:0000313" key="5">
    <source>
        <dbReference type="Proteomes" id="UP000001883"/>
    </source>
</evidence>
<reference evidence="4 5" key="3">
    <citation type="journal article" date="2010" name="Sequencing">
        <title>Complete Genome Sequence of Rothia mucilaginosa DY-18: A Clinical Isolate with Dense Meshwork-Like Structures from a Persistent Apical Periodontitis Lesion.</title>
        <authorList>
            <person name="Yamane K."/>
            <person name="Nambu T."/>
            <person name="Yamanaka T."/>
            <person name="Mashimo C."/>
            <person name="Sugimori C."/>
            <person name="Leung K.-P."/>
            <person name="Fukushima H."/>
        </authorList>
    </citation>
    <scope>NUCLEOTIDE SEQUENCE [LARGE SCALE GENOMIC DNA]</scope>
    <source>
        <strain evidence="4 5">DY-18</strain>
    </source>
</reference>
<feature type="compositionally biased region" description="Basic and acidic residues" evidence="2">
    <location>
        <begin position="123"/>
        <end position="133"/>
    </location>
</feature>
<dbReference type="Proteomes" id="UP000001883">
    <property type="component" value="Chromosome"/>
</dbReference>
<evidence type="ECO:0000256" key="2">
    <source>
        <dbReference type="SAM" id="MobiDB-lite"/>
    </source>
</evidence>
<name>D2NTN3_ROTMD</name>
<dbReference type="SUPFAM" id="SSF102405">
    <property type="entry name" value="MCP/YpsA-like"/>
    <property type="match status" value="1"/>
</dbReference>
<evidence type="ECO:0000259" key="3">
    <source>
        <dbReference type="Pfam" id="PF02481"/>
    </source>
</evidence>
<dbReference type="GO" id="GO:0009294">
    <property type="term" value="P:DNA-mediated transformation"/>
    <property type="evidence" value="ECO:0007669"/>
    <property type="project" value="InterPro"/>
</dbReference>
<dbReference type="STRING" id="680646.RMDY18_11770"/>
<feature type="region of interest" description="Disordered" evidence="2">
    <location>
        <begin position="123"/>
        <end position="160"/>
    </location>
</feature>
<feature type="region of interest" description="Disordered" evidence="2">
    <location>
        <begin position="1"/>
        <end position="48"/>
    </location>
</feature>
<dbReference type="KEGG" id="rmu:RMDY18_11770"/>
<dbReference type="InterPro" id="IPR003488">
    <property type="entry name" value="DprA"/>
</dbReference>
<feature type="compositionally biased region" description="Basic and acidic residues" evidence="2">
    <location>
        <begin position="39"/>
        <end position="48"/>
    </location>
</feature>
<dbReference type="NCBIfam" id="TIGR00732">
    <property type="entry name" value="dprA"/>
    <property type="match status" value="1"/>
</dbReference>
<feature type="compositionally biased region" description="Basic and acidic residues" evidence="2">
    <location>
        <begin position="9"/>
        <end position="19"/>
    </location>
</feature>
<dbReference type="AlphaFoldDB" id="D2NTN3"/>
<dbReference type="PANTHER" id="PTHR43022:SF1">
    <property type="entry name" value="PROTEIN SMF"/>
    <property type="match status" value="1"/>
</dbReference>
<dbReference type="PANTHER" id="PTHR43022">
    <property type="entry name" value="PROTEIN SMF"/>
    <property type="match status" value="1"/>
</dbReference>
<dbReference type="InterPro" id="IPR057666">
    <property type="entry name" value="DrpA_SLOG"/>
</dbReference>
<dbReference type="EMBL" id="AP011540">
    <property type="protein sequence ID" value="BAI65009.1"/>
    <property type="molecule type" value="Genomic_DNA"/>
</dbReference>
<protein>
    <submittedName>
        <fullName evidence="4">Predicted Rossmann fold nucleotide-binding protein involved in DNA uptake</fullName>
    </submittedName>
</protein>
<dbReference type="HOGENOM" id="CLU_029601_2_3_11"/>
<organism evidence="4 5">
    <name type="scientific">Rothia mucilaginosa (strain DY-18)</name>
    <name type="common">Stomatococcus mucilaginosus</name>
    <dbReference type="NCBI Taxonomy" id="680646"/>
    <lineage>
        <taxon>Bacteria</taxon>
        <taxon>Bacillati</taxon>
        <taxon>Actinomycetota</taxon>
        <taxon>Actinomycetes</taxon>
        <taxon>Micrococcales</taxon>
        <taxon>Micrococcaceae</taxon>
        <taxon>Rothia</taxon>
    </lineage>
</organism>
<feature type="domain" description="Smf/DprA SLOG" evidence="3">
    <location>
        <begin position="307"/>
        <end position="522"/>
    </location>
</feature>
<keyword evidence="5" id="KW-1185">Reference proteome</keyword>
<reference evidence="5" key="1">
    <citation type="submission" date="2009-07" db="EMBL/GenBank/DDBJ databases">
        <title>Complete genome sequence of Rothia mucilaginosa DJ.</title>
        <authorList>
            <person name="Yamane K."/>
            <person name="Nambu T."/>
            <person name="Mashimo C."/>
            <person name="Sugimori C."/>
            <person name="Yamanaka T."/>
            <person name="Leung K."/>
            <person name="Fukushima H."/>
        </authorList>
    </citation>
    <scope>NUCLEOTIDE SEQUENCE [LARGE SCALE GENOMIC DNA]</scope>
    <source>
        <strain evidence="5">DY-18</strain>
    </source>
</reference>
<accession>D2NTN3</accession>
<evidence type="ECO:0000313" key="4">
    <source>
        <dbReference type="EMBL" id="BAI65009.1"/>
    </source>
</evidence>
<comment type="similarity">
    <text evidence="1">Belongs to the DprA/Smf family.</text>
</comment>
<evidence type="ECO:0000256" key="1">
    <source>
        <dbReference type="ARBA" id="ARBA00006525"/>
    </source>
</evidence>
<feature type="compositionally biased region" description="Low complexity" evidence="2">
    <location>
        <begin position="150"/>
        <end position="160"/>
    </location>
</feature>
<proteinExistence type="inferred from homology"/>
<reference evidence="4 5" key="2">
    <citation type="journal article" date="2010" name="J Osaka Dent Univ">
        <title>Isolation and identification of Rothia mucilaginosa from persistent apical periodontitis lesions.</title>
        <authorList>
            <person name="Yamane K."/>
            <person name="Yoshida M."/>
            <person name="Fujihira T."/>
            <person name="Baba T."/>
            <person name="Tsuji N."/>
            <person name="Hayashi H."/>
            <person name="Sugimori C."/>
            <person name="Yamanaka T."/>
            <person name="Mashimo C."/>
            <person name="Nambu T."/>
            <person name="Kawai H."/>
            <person name="Fukushima H."/>
        </authorList>
    </citation>
    <scope>NUCLEOTIDE SEQUENCE [LARGE SCALE GENOMIC DNA]</scope>
    <source>
        <strain evidence="4 5">DY-18</strain>
    </source>
</reference>
<dbReference type="Pfam" id="PF02481">
    <property type="entry name" value="DNA_processg_A"/>
    <property type="match status" value="1"/>
</dbReference>
<dbReference type="eggNOG" id="COG0758">
    <property type="taxonomic scope" value="Bacteria"/>
</dbReference>
<gene>
    <name evidence="4" type="ordered locus">RMDY18_11770</name>
</gene>
<dbReference type="Gene3D" id="3.40.50.450">
    <property type="match status" value="1"/>
</dbReference>